<gene>
    <name evidence="1" type="ORF">DSM107003_21980</name>
</gene>
<reference evidence="1 2" key="1">
    <citation type="journal article" date="2019" name="Genome Biol. Evol.">
        <title>Day and night: Metabolic profiles and evolutionary relationships of six axenic non-marine cyanobacteria.</title>
        <authorList>
            <person name="Will S.E."/>
            <person name="Henke P."/>
            <person name="Boedeker C."/>
            <person name="Huang S."/>
            <person name="Brinkmann H."/>
            <person name="Rohde M."/>
            <person name="Jarek M."/>
            <person name="Friedl T."/>
            <person name="Seufert S."/>
            <person name="Schumacher M."/>
            <person name="Overmann J."/>
            <person name="Neumann-Schaal M."/>
            <person name="Petersen J."/>
        </authorList>
    </citation>
    <scope>NUCLEOTIDE SEQUENCE [LARGE SCALE GENOMIC DNA]</scope>
    <source>
        <strain evidence="1 2">SAG 1403-4b</strain>
    </source>
</reference>
<sequence>MDNFLFLTRVFPSVDIFVGLKPALKRNTKGKTIFSFFDVYDNLIGNRVLKEARGLKRLAVPSITHKIHIKSFNEDYYLADVELMIEDCIKDKIAYVKRDYGLTPEEYYQEILETRAKSGLTKEAALRIDEFDLPVGEEFEVKGE</sequence>
<keyword evidence="2" id="KW-1185">Reference proteome</keyword>
<accession>A0A433USF3</accession>
<dbReference type="EMBL" id="RSCM01000006">
    <property type="protein sequence ID" value="RUS96792.1"/>
    <property type="molecule type" value="Genomic_DNA"/>
</dbReference>
<dbReference type="Proteomes" id="UP000276103">
    <property type="component" value="Unassembled WGS sequence"/>
</dbReference>
<dbReference type="RefSeq" id="WP_127053985.1">
    <property type="nucleotide sequence ID" value="NZ_RSCM01000006.1"/>
</dbReference>
<dbReference type="AlphaFoldDB" id="A0A433USF3"/>
<protein>
    <submittedName>
        <fullName evidence="1">Uncharacterized protein</fullName>
    </submittedName>
</protein>
<evidence type="ECO:0000313" key="1">
    <source>
        <dbReference type="EMBL" id="RUS96792.1"/>
    </source>
</evidence>
<organism evidence="1 2">
    <name type="scientific">Trichormus variabilis SAG 1403-4b</name>
    <dbReference type="NCBI Taxonomy" id="447716"/>
    <lineage>
        <taxon>Bacteria</taxon>
        <taxon>Bacillati</taxon>
        <taxon>Cyanobacteriota</taxon>
        <taxon>Cyanophyceae</taxon>
        <taxon>Nostocales</taxon>
        <taxon>Nostocaceae</taxon>
        <taxon>Trichormus</taxon>
    </lineage>
</organism>
<dbReference type="OrthoDB" id="495185at2"/>
<comment type="caution">
    <text evidence="1">The sequence shown here is derived from an EMBL/GenBank/DDBJ whole genome shotgun (WGS) entry which is preliminary data.</text>
</comment>
<name>A0A433USF3_ANAVA</name>
<proteinExistence type="predicted"/>
<evidence type="ECO:0000313" key="2">
    <source>
        <dbReference type="Proteomes" id="UP000276103"/>
    </source>
</evidence>